<reference evidence="3" key="2">
    <citation type="submission" date="2016-05" db="EMBL/GenBank/DDBJ databases">
        <authorList>
            <person name="Naeem Raeece"/>
        </authorList>
    </citation>
    <scope>NUCLEOTIDE SEQUENCE [LARGE SCALE GENOMIC DNA]</scope>
</reference>
<dbReference type="Pfam" id="PF05795">
    <property type="entry name" value="Plasmodium_Vir"/>
    <property type="match status" value="1"/>
</dbReference>
<keyword evidence="4" id="KW-1185">Reference proteome</keyword>
<reference evidence="4" key="1">
    <citation type="submission" date="2016-05" db="EMBL/GenBank/DDBJ databases">
        <authorList>
            <person name="Naeem R."/>
        </authorList>
    </citation>
    <scope>NUCLEOTIDE SEQUENCE [LARGE SCALE GENOMIC DNA]</scope>
</reference>
<dbReference type="Proteomes" id="UP000078555">
    <property type="component" value="Unassembled WGS sequence"/>
</dbReference>
<sequence>MALNITDDFFKKLGKTDQFLMNFHLYGIYKNFSQIYDYDNYVDSICNSYMEGNYEPIGDILSVCQKIDRIFANEIFSLSSHKLTTANKYCEYLSYFVHDKIKNFPTRNNFDKLYKALIVAKEFHNIKNDNCDIINFYIKKGEFDKMKELYFRSEILQEIKNNYEKISVDDVSFYKTYINESANIYNEIVNTEFCEYDQYYKEIIKNFSNNFEETKALLKVKTIEISETKTQLSHIPSCEAVARVATLAQAESSDSHGLGQDVHKPGIISADMDTSGTPDQGKNSIAGIVSGILIGICSLFFTIYKFTPFGSSLPNKIWNTKEKFNLEDKSDELILESSDNESMHLYNSMYNIQYHSSQNA</sequence>
<protein>
    <submittedName>
        <fullName evidence="1">PIR Superfamily Protein</fullName>
    </submittedName>
</protein>
<dbReference type="InterPro" id="IPR008780">
    <property type="entry name" value="Plasmodium_Vir"/>
</dbReference>
<proteinExistence type="predicted"/>
<dbReference type="EMBL" id="FLRD01000953">
    <property type="protein sequence ID" value="SBT55989.1"/>
    <property type="molecule type" value="Genomic_DNA"/>
</dbReference>
<evidence type="ECO:0000313" key="1">
    <source>
        <dbReference type="EMBL" id="SBT55989.1"/>
    </source>
</evidence>
<dbReference type="EMBL" id="FLRE01002598">
    <property type="protein sequence ID" value="SBT58838.1"/>
    <property type="molecule type" value="Genomic_DNA"/>
</dbReference>
<evidence type="ECO:0000313" key="3">
    <source>
        <dbReference type="Proteomes" id="UP000078550"/>
    </source>
</evidence>
<accession>A0A1A9AII8</accession>
<reference evidence="1" key="3">
    <citation type="submission" date="2016-05" db="EMBL/GenBank/DDBJ databases">
        <authorList>
            <person name="Lavstsen T."/>
            <person name="Jespersen J.S."/>
        </authorList>
    </citation>
    <scope>NUCLEOTIDE SEQUENCE [LARGE SCALE GENOMIC DNA]</scope>
</reference>
<dbReference type="Proteomes" id="UP000078550">
    <property type="component" value="Unassembled WGS sequence"/>
</dbReference>
<evidence type="ECO:0000313" key="4">
    <source>
        <dbReference type="Proteomes" id="UP000078555"/>
    </source>
</evidence>
<dbReference type="AlphaFoldDB" id="A0A1A9AII8"/>
<evidence type="ECO:0000313" key="2">
    <source>
        <dbReference type="EMBL" id="SBT58838.1"/>
    </source>
</evidence>
<gene>
    <name evidence="1" type="ORF">POVWA1_073680</name>
    <name evidence="2" type="ORF">POVWA2_088350</name>
</gene>
<name>A0A1A9AII8_PLAOA</name>
<organism evidence="1 4">
    <name type="scientific">Plasmodium ovale wallikeri</name>
    <dbReference type="NCBI Taxonomy" id="864142"/>
    <lineage>
        <taxon>Eukaryota</taxon>
        <taxon>Sar</taxon>
        <taxon>Alveolata</taxon>
        <taxon>Apicomplexa</taxon>
        <taxon>Aconoidasida</taxon>
        <taxon>Haemosporida</taxon>
        <taxon>Plasmodiidae</taxon>
        <taxon>Plasmodium</taxon>
        <taxon>Plasmodium (Plasmodium)</taxon>
    </lineage>
</organism>